<feature type="domain" description="BHLH" evidence="8">
    <location>
        <begin position="311"/>
        <end position="360"/>
    </location>
</feature>
<dbReference type="CDD" id="cd11393">
    <property type="entry name" value="bHLH_AtbHLH_like"/>
    <property type="match status" value="1"/>
</dbReference>
<name>A0ABD3KCP0_EUCGL</name>
<evidence type="ECO:0000313" key="9">
    <source>
        <dbReference type="EMBL" id="KAL3734681.1"/>
    </source>
</evidence>
<dbReference type="GO" id="GO:0005634">
    <property type="term" value="C:nucleus"/>
    <property type="evidence" value="ECO:0007669"/>
    <property type="project" value="UniProtKB-SubCell"/>
</dbReference>
<feature type="region of interest" description="Disordered" evidence="7">
    <location>
        <begin position="280"/>
        <end position="315"/>
    </location>
</feature>
<keyword evidence="3" id="KW-0805">Transcription regulation</keyword>
<dbReference type="FunFam" id="4.10.280.10:FF:000032">
    <property type="entry name" value="Transcription factor bHLH123 family"/>
    <property type="match status" value="1"/>
</dbReference>
<evidence type="ECO:0000259" key="8">
    <source>
        <dbReference type="PROSITE" id="PS50888"/>
    </source>
</evidence>
<comment type="subcellular location">
    <subcellularLocation>
        <location evidence="1">Nucleus</location>
    </subcellularLocation>
</comment>
<evidence type="ECO:0000256" key="6">
    <source>
        <dbReference type="ARBA" id="ARBA00023242"/>
    </source>
</evidence>
<feature type="region of interest" description="Disordered" evidence="7">
    <location>
        <begin position="375"/>
        <end position="399"/>
    </location>
</feature>
<dbReference type="SUPFAM" id="SSF47459">
    <property type="entry name" value="HLH, helix-loop-helix DNA-binding domain"/>
    <property type="match status" value="1"/>
</dbReference>
<organism evidence="9 10">
    <name type="scientific">Eucalyptus globulus</name>
    <name type="common">Tasmanian blue gum</name>
    <dbReference type="NCBI Taxonomy" id="34317"/>
    <lineage>
        <taxon>Eukaryota</taxon>
        <taxon>Viridiplantae</taxon>
        <taxon>Streptophyta</taxon>
        <taxon>Embryophyta</taxon>
        <taxon>Tracheophyta</taxon>
        <taxon>Spermatophyta</taxon>
        <taxon>Magnoliopsida</taxon>
        <taxon>eudicotyledons</taxon>
        <taxon>Gunneridae</taxon>
        <taxon>Pentapetalae</taxon>
        <taxon>rosids</taxon>
        <taxon>malvids</taxon>
        <taxon>Myrtales</taxon>
        <taxon>Myrtaceae</taxon>
        <taxon>Myrtoideae</taxon>
        <taxon>Eucalypteae</taxon>
        <taxon>Eucalyptus</taxon>
    </lineage>
</organism>
<evidence type="ECO:0000256" key="7">
    <source>
        <dbReference type="SAM" id="MobiDB-lite"/>
    </source>
</evidence>
<dbReference type="EMBL" id="JBJKBG010000006">
    <property type="protein sequence ID" value="KAL3734681.1"/>
    <property type="molecule type" value="Genomic_DNA"/>
</dbReference>
<comment type="subunit">
    <text evidence="2">Homodimer.</text>
</comment>
<dbReference type="GO" id="GO:0003677">
    <property type="term" value="F:DNA binding"/>
    <property type="evidence" value="ECO:0007669"/>
    <property type="project" value="UniProtKB-KW"/>
</dbReference>
<proteinExistence type="predicted"/>
<evidence type="ECO:0000256" key="5">
    <source>
        <dbReference type="ARBA" id="ARBA00023163"/>
    </source>
</evidence>
<keyword evidence="6" id="KW-0539">Nucleus</keyword>
<feature type="region of interest" description="Disordered" evidence="7">
    <location>
        <begin position="1"/>
        <end position="35"/>
    </location>
</feature>
<feature type="compositionally biased region" description="Low complexity" evidence="7">
    <location>
        <begin position="20"/>
        <end position="34"/>
    </location>
</feature>
<dbReference type="SMART" id="SM00353">
    <property type="entry name" value="HLH"/>
    <property type="match status" value="1"/>
</dbReference>
<accession>A0ABD3KCP0</accession>
<dbReference type="InterPro" id="IPR045239">
    <property type="entry name" value="bHLH95_bHLH"/>
</dbReference>
<dbReference type="InterPro" id="IPR036638">
    <property type="entry name" value="HLH_DNA-bd_sf"/>
</dbReference>
<dbReference type="Proteomes" id="UP001634007">
    <property type="component" value="Unassembled WGS sequence"/>
</dbReference>
<evidence type="ECO:0000256" key="4">
    <source>
        <dbReference type="ARBA" id="ARBA00023125"/>
    </source>
</evidence>
<keyword evidence="10" id="KW-1185">Reference proteome</keyword>
<evidence type="ECO:0000256" key="1">
    <source>
        <dbReference type="ARBA" id="ARBA00004123"/>
    </source>
</evidence>
<keyword evidence="5" id="KW-0804">Transcription</keyword>
<keyword evidence="4" id="KW-0238">DNA-binding</keyword>
<dbReference type="InterPro" id="IPR045843">
    <property type="entry name" value="IND-like"/>
</dbReference>
<sequence>MESANLHQQYDQFQDHHAGSSSSSSLDSPSCYGSVDNSHSWTPNTSFLNTTGNYLNSNIIVANSGADPTPKHGILNPLLQSSSVQIDIGSHLTRNNSSVEPFGNNVDLAYGVKEELSDSLRFTDLLNSTQSGIEDLHLYHSTSHVKNADEVRDDLSELSQKLMLKTLTSTCQINLNAYSPGRDFFYPSAQHYVRPGIFSQIHPSIDVSNFSQSRGSMSSSLDINSPAFDPLNGRFSGGIANTTQGTDLGMNRESLAFGLQRMRQSAQHHDRIPPVFTAKTTEAKRPGSSLEPNKTSGPHHQVAPKKTRVDQSTRAASAPFKVRKEKLGDRIAALQQLVAPFGKTDTASVLMEAIGYIKFLQNQVQTLSVPYMKASRKEANRSRQRGPIEDEDDEQTTRDLKSRGLCLVPLSCMSYVAAEGGSGGGIWPSPAAQLPQ</sequence>
<dbReference type="InterPro" id="IPR011598">
    <property type="entry name" value="bHLH_dom"/>
</dbReference>
<gene>
    <name evidence="9" type="ORF">ACJRO7_023946</name>
</gene>
<evidence type="ECO:0000313" key="10">
    <source>
        <dbReference type="Proteomes" id="UP001634007"/>
    </source>
</evidence>
<evidence type="ECO:0000256" key="3">
    <source>
        <dbReference type="ARBA" id="ARBA00023015"/>
    </source>
</evidence>
<comment type="caution">
    <text evidence="9">The sequence shown here is derived from an EMBL/GenBank/DDBJ whole genome shotgun (WGS) entry which is preliminary data.</text>
</comment>
<dbReference type="PROSITE" id="PS50888">
    <property type="entry name" value="BHLH"/>
    <property type="match status" value="1"/>
</dbReference>
<evidence type="ECO:0000256" key="2">
    <source>
        <dbReference type="ARBA" id="ARBA00011738"/>
    </source>
</evidence>
<dbReference type="PANTHER" id="PTHR16223">
    <property type="entry name" value="TRANSCRIPTION FACTOR BHLH83-RELATED"/>
    <property type="match status" value="1"/>
</dbReference>
<dbReference type="Gene3D" id="4.10.280.10">
    <property type="entry name" value="Helix-loop-helix DNA-binding domain"/>
    <property type="match status" value="1"/>
</dbReference>
<dbReference type="AlphaFoldDB" id="A0ABD3KCP0"/>
<dbReference type="PANTHER" id="PTHR16223:SF56">
    <property type="entry name" value="TRANSCRIPTION FACTOR BHLH110"/>
    <property type="match status" value="1"/>
</dbReference>
<feature type="compositionally biased region" description="Polar residues" evidence="7">
    <location>
        <begin position="1"/>
        <end position="12"/>
    </location>
</feature>
<reference evidence="9 10" key="1">
    <citation type="submission" date="2024-11" db="EMBL/GenBank/DDBJ databases">
        <title>Chromosome-level genome assembly of Eucalyptus globulus Labill. provides insights into its genome evolution.</title>
        <authorList>
            <person name="Li X."/>
        </authorList>
    </citation>
    <scope>NUCLEOTIDE SEQUENCE [LARGE SCALE GENOMIC DNA]</scope>
    <source>
        <strain evidence="9">CL2024</strain>
        <tissue evidence="9">Fresh tender leaves</tissue>
    </source>
</reference>
<protein>
    <recommendedName>
        <fullName evidence="8">BHLH domain-containing protein</fullName>
    </recommendedName>
</protein>